<keyword evidence="4" id="KW-1185">Reference proteome</keyword>
<dbReference type="Gene3D" id="3.10.100.10">
    <property type="entry name" value="Mannose-Binding Protein A, subunit A"/>
    <property type="match status" value="1"/>
</dbReference>
<dbReference type="SMART" id="SM00034">
    <property type="entry name" value="CLECT"/>
    <property type="match status" value="1"/>
</dbReference>
<name>A0ABM0MA34_SACKO</name>
<sequence>MDRIIIFLSLIAVSTATHVEKTEEFLGYIPSVSTCTTLEKRYEIYCQQDETVHPYRQKAQEFCESRGGTLANIKNPEEDAEIRDFIYANKMDSRNCVPNNGFWIGLHDGDGEEEGNYKWGDGTTPCYFNWAIGNPNNNEKKNATSGQDCTQLWCRRNKGILWDDDYCDFRPKGIICEFI</sequence>
<dbReference type="InterPro" id="IPR016186">
    <property type="entry name" value="C-type_lectin-like/link_sf"/>
</dbReference>
<evidence type="ECO:0000256" key="2">
    <source>
        <dbReference type="SAM" id="SignalP"/>
    </source>
</evidence>
<proteinExistence type="predicted"/>
<protein>
    <submittedName>
        <fullName evidence="5">Macrophage mannose receptor 1-like</fullName>
    </submittedName>
</protein>
<dbReference type="PANTHER" id="PTHR22801:SF63">
    <property type="entry name" value="C-TYPE LECTIN DOMAIN-CONTAINING PROTEIN"/>
    <property type="match status" value="1"/>
</dbReference>
<evidence type="ECO:0000313" key="5">
    <source>
        <dbReference type="RefSeq" id="XP_006816875.1"/>
    </source>
</evidence>
<feature type="chain" id="PRO_5045119491" evidence="2">
    <location>
        <begin position="17"/>
        <end position="179"/>
    </location>
</feature>
<dbReference type="InterPro" id="IPR016187">
    <property type="entry name" value="CTDL_fold"/>
</dbReference>
<dbReference type="SUPFAM" id="SSF56436">
    <property type="entry name" value="C-type lectin-like"/>
    <property type="match status" value="1"/>
</dbReference>
<dbReference type="InterPro" id="IPR050801">
    <property type="entry name" value="Ca-Dep_Lectins_ImmuneDev"/>
</dbReference>
<dbReference type="PANTHER" id="PTHR22801">
    <property type="entry name" value="LITHOSTATHINE"/>
    <property type="match status" value="1"/>
</dbReference>
<dbReference type="InterPro" id="IPR018378">
    <property type="entry name" value="C-type_lectin_CS"/>
</dbReference>
<feature type="domain" description="C-type lectin" evidence="3">
    <location>
        <begin position="42"/>
        <end position="168"/>
    </location>
</feature>
<dbReference type="Pfam" id="PF00059">
    <property type="entry name" value="Lectin_C"/>
    <property type="match status" value="1"/>
</dbReference>
<feature type="signal peptide" evidence="2">
    <location>
        <begin position="1"/>
        <end position="16"/>
    </location>
</feature>
<dbReference type="PROSITE" id="PS50041">
    <property type="entry name" value="C_TYPE_LECTIN_2"/>
    <property type="match status" value="1"/>
</dbReference>
<dbReference type="RefSeq" id="XP_006816875.1">
    <property type="nucleotide sequence ID" value="XM_006816812.1"/>
</dbReference>
<keyword evidence="2" id="KW-0732">Signal</keyword>
<feature type="non-terminal residue" evidence="5">
    <location>
        <position position="179"/>
    </location>
</feature>
<evidence type="ECO:0000256" key="1">
    <source>
        <dbReference type="ARBA" id="ARBA00023157"/>
    </source>
</evidence>
<accession>A0ABM0MA34</accession>
<dbReference type="PROSITE" id="PS00615">
    <property type="entry name" value="C_TYPE_LECTIN_1"/>
    <property type="match status" value="1"/>
</dbReference>
<evidence type="ECO:0000313" key="4">
    <source>
        <dbReference type="Proteomes" id="UP000694865"/>
    </source>
</evidence>
<evidence type="ECO:0000259" key="3">
    <source>
        <dbReference type="PROSITE" id="PS50041"/>
    </source>
</evidence>
<reference evidence="5" key="1">
    <citation type="submission" date="2025-08" db="UniProtKB">
        <authorList>
            <consortium name="RefSeq"/>
        </authorList>
    </citation>
    <scope>IDENTIFICATION</scope>
    <source>
        <tissue evidence="5">Testes</tissue>
    </source>
</reference>
<dbReference type="InterPro" id="IPR001304">
    <property type="entry name" value="C-type_lectin-like"/>
</dbReference>
<organism evidence="4 5">
    <name type="scientific">Saccoglossus kowalevskii</name>
    <name type="common">Acorn worm</name>
    <dbReference type="NCBI Taxonomy" id="10224"/>
    <lineage>
        <taxon>Eukaryota</taxon>
        <taxon>Metazoa</taxon>
        <taxon>Hemichordata</taxon>
        <taxon>Enteropneusta</taxon>
        <taxon>Harrimaniidae</taxon>
        <taxon>Saccoglossus</taxon>
    </lineage>
</organism>
<dbReference type="Proteomes" id="UP000694865">
    <property type="component" value="Unplaced"/>
</dbReference>
<keyword evidence="1" id="KW-1015">Disulfide bond</keyword>
<gene>
    <name evidence="5" type="primary">LOC100368329</name>
</gene>
<dbReference type="GeneID" id="100368329"/>